<evidence type="ECO:0000313" key="3">
    <source>
        <dbReference type="Proteomes" id="UP000199095"/>
    </source>
</evidence>
<sequence length="168" mass="19863">MIFTRWSFYQFIMILLLTILAFFIDSFKEDVAISVNASNVDAFILMLERITFLIIIIGLFSFILYFQTKKSDTFLTHSLWDKMPVILTIILLLSFIGIFVVFLSDPLNQLFQSQRWLMYCILYYFLFVFHMLVLSIIHKTRKQAKNQVKIQSSFLFTVLILVLGIFLI</sequence>
<accession>A0A1I0EYL5</accession>
<gene>
    <name evidence="2" type="ORF">SAMN05421676_105129</name>
</gene>
<feature type="transmembrane region" description="Helical" evidence="1">
    <location>
        <begin position="148"/>
        <end position="167"/>
    </location>
</feature>
<evidence type="ECO:0000256" key="1">
    <source>
        <dbReference type="SAM" id="Phobius"/>
    </source>
</evidence>
<keyword evidence="1" id="KW-0812">Transmembrane</keyword>
<proteinExistence type="predicted"/>
<dbReference type="AlphaFoldDB" id="A0A1I0EYL5"/>
<keyword evidence="3" id="KW-1185">Reference proteome</keyword>
<dbReference type="OrthoDB" id="2427708at2"/>
<keyword evidence="1" id="KW-0472">Membrane</keyword>
<organism evidence="2 3">
    <name type="scientific">Salinibacillus kushneri</name>
    <dbReference type="NCBI Taxonomy" id="237682"/>
    <lineage>
        <taxon>Bacteria</taxon>
        <taxon>Bacillati</taxon>
        <taxon>Bacillota</taxon>
        <taxon>Bacilli</taxon>
        <taxon>Bacillales</taxon>
        <taxon>Bacillaceae</taxon>
        <taxon>Salinibacillus</taxon>
    </lineage>
</organism>
<feature type="transmembrane region" description="Helical" evidence="1">
    <location>
        <begin position="44"/>
        <end position="65"/>
    </location>
</feature>
<dbReference type="STRING" id="237682.SAMN05421676_105129"/>
<protein>
    <submittedName>
        <fullName evidence="2">Uncharacterized protein</fullName>
    </submittedName>
</protein>
<reference evidence="3" key="1">
    <citation type="submission" date="2016-10" db="EMBL/GenBank/DDBJ databases">
        <authorList>
            <person name="Varghese N."/>
            <person name="Submissions S."/>
        </authorList>
    </citation>
    <scope>NUCLEOTIDE SEQUENCE [LARGE SCALE GENOMIC DNA]</scope>
    <source>
        <strain evidence="3">CGMCC 1.3566</strain>
    </source>
</reference>
<name>A0A1I0EYL5_9BACI</name>
<evidence type="ECO:0000313" key="2">
    <source>
        <dbReference type="EMBL" id="SET50608.1"/>
    </source>
</evidence>
<feature type="transmembrane region" description="Helical" evidence="1">
    <location>
        <begin position="7"/>
        <end position="24"/>
    </location>
</feature>
<feature type="transmembrane region" description="Helical" evidence="1">
    <location>
        <begin position="85"/>
        <end position="104"/>
    </location>
</feature>
<dbReference type="RefSeq" id="WP_093134397.1">
    <property type="nucleotide sequence ID" value="NZ_FOHJ01000005.1"/>
</dbReference>
<feature type="transmembrane region" description="Helical" evidence="1">
    <location>
        <begin position="116"/>
        <end position="136"/>
    </location>
</feature>
<dbReference type="EMBL" id="FOHJ01000005">
    <property type="protein sequence ID" value="SET50608.1"/>
    <property type="molecule type" value="Genomic_DNA"/>
</dbReference>
<keyword evidence="1" id="KW-1133">Transmembrane helix</keyword>
<dbReference type="Proteomes" id="UP000199095">
    <property type="component" value="Unassembled WGS sequence"/>
</dbReference>